<feature type="active site" description="Proton acceptor" evidence="2">
    <location>
        <position position="73"/>
    </location>
</feature>
<evidence type="ECO:0000256" key="2">
    <source>
        <dbReference type="PIRSR" id="PIRSR600888-1"/>
    </source>
</evidence>
<dbReference type="PANTHER" id="PTHR21047">
    <property type="entry name" value="DTDP-6-DEOXY-D-GLUCOSE-3,5 EPIMERASE"/>
    <property type="match status" value="1"/>
</dbReference>
<keyword evidence="5" id="KW-1185">Reference proteome</keyword>
<gene>
    <name evidence="4" type="ORF">EV141_1106</name>
</gene>
<evidence type="ECO:0000256" key="3">
    <source>
        <dbReference type="PIRSR" id="PIRSR600888-3"/>
    </source>
</evidence>
<dbReference type="Pfam" id="PF00908">
    <property type="entry name" value="dTDP_sugar_isom"/>
    <property type="match status" value="1"/>
</dbReference>
<comment type="caution">
    <text evidence="4">The sequence shown here is derived from an EMBL/GenBank/DDBJ whole genome shotgun (WGS) entry which is preliminary data.</text>
</comment>
<dbReference type="GO" id="GO:0000271">
    <property type="term" value="P:polysaccharide biosynthetic process"/>
    <property type="evidence" value="ECO:0007669"/>
    <property type="project" value="TreeGrafter"/>
</dbReference>
<proteinExistence type="inferred from homology"/>
<dbReference type="GO" id="GO:0019305">
    <property type="term" value="P:dTDP-rhamnose biosynthetic process"/>
    <property type="evidence" value="ECO:0007669"/>
    <property type="project" value="TreeGrafter"/>
</dbReference>
<evidence type="ECO:0000313" key="4">
    <source>
        <dbReference type="EMBL" id="RZS57394.1"/>
    </source>
</evidence>
<feature type="site" description="Participates in a stacking interaction with the thymidine ring of dTDP-4-oxo-6-deoxyglucose" evidence="3">
    <location>
        <position position="149"/>
    </location>
</feature>
<evidence type="ECO:0000313" key="5">
    <source>
        <dbReference type="Proteomes" id="UP000293519"/>
    </source>
</evidence>
<dbReference type="InterPro" id="IPR011051">
    <property type="entry name" value="RmlC_Cupin_sf"/>
</dbReference>
<sequence>MARWARPRLVTMQIRELSIAGAFEVTPRQFPDDRGVFWEWYRFDALAEAVGHPIELKQGNGSVSKRGVVRGIHFADVPPSQAKYVQVLSGAILDYVIDIRVGSPTFGEWEAVRLDTVDRRALYIAEGLGHAFVALEDNTTVTYLVTETFSPTREHGITPVDETVGLEFPTDIGEILLSPKDTDAPTLAEAERNGLLPSYEAATAFTASLDERWRAAR</sequence>
<comment type="similarity">
    <text evidence="1">Belongs to the dTDP-4-dehydrorhamnose 3,5-epimerase family.</text>
</comment>
<dbReference type="InterPro" id="IPR014710">
    <property type="entry name" value="RmlC-like_jellyroll"/>
</dbReference>
<dbReference type="PANTHER" id="PTHR21047:SF2">
    <property type="entry name" value="THYMIDINE DIPHOSPHO-4-KETO-RHAMNOSE 3,5-EPIMERASE"/>
    <property type="match status" value="1"/>
</dbReference>
<reference evidence="4 5" key="1">
    <citation type="journal article" date="2015" name="Stand. Genomic Sci.">
        <title>Genomic Encyclopedia of Bacterial and Archaeal Type Strains, Phase III: the genomes of soil and plant-associated and newly described type strains.</title>
        <authorList>
            <person name="Whitman W.B."/>
            <person name="Woyke T."/>
            <person name="Klenk H.P."/>
            <person name="Zhou Y."/>
            <person name="Lilburn T.G."/>
            <person name="Beck B.J."/>
            <person name="De Vos P."/>
            <person name="Vandamme P."/>
            <person name="Eisen J.A."/>
            <person name="Garrity G."/>
            <person name="Hugenholtz P."/>
            <person name="Kyrpides N.C."/>
        </authorList>
    </citation>
    <scope>NUCLEOTIDE SEQUENCE [LARGE SCALE GENOMIC DNA]</scope>
    <source>
        <strain evidence="4 5">CV2</strain>
    </source>
</reference>
<dbReference type="EMBL" id="SGWW01000002">
    <property type="protein sequence ID" value="RZS57394.1"/>
    <property type="molecule type" value="Genomic_DNA"/>
</dbReference>
<dbReference type="Proteomes" id="UP000293519">
    <property type="component" value="Unassembled WGS sequence"/>
</dbReference>
<dbReference type="SUPFAM" id="SSF51182">
    <property type="entry name" value="RmlC-like cupins"/>
    <property type="match status" value="1"/>
</dbReference>
<dbReference type="GO" id="GO:0005829">
    <property type="term" value="C:cytosol"/>
    <property type="evidence" value="ECO:0007669"/>
    <property type="project" value="TreeGrafter"/>
</dbReference>
<evidence type="ECO:0000256" key="1">
    <source>
        <dbReference type="ARBA" id="ARBA00010154"/>
    </source>
</evidence>
<dbReference type="GO" id="GO:0008830">
    <property type="term" value="F:dTDP-4-dehydrorhamnose 3,5-epimerase activity"/>
    <property type="evidence" value="ECO:0007669"/>
    <property type="project" value="InterPro"/>
</dbReference>
<dbReference type="InterPro" id="IPR000888">
    <property type="entry name" value="RmlC-like"/>
</dbReference>
<dbReference type="AlphaFoldDB" id="A0A4Q7LRM5"/>
<accession>A0A4Q7LRM5</accession>
<protein>
    <submittedName>
        <fullName evidence="4">dTDP-4-dehydrorhamnose 3,5-epimerase</fullName>
    </submittedName>
</protein>
<dbReference type="CDD" id="cd00438">
    <property type="entry name" value="cupin_RmlC"/>
    <property type="match status" value="1"/>
</dbReference>
<feature type="active site" description="Proton donor" evidence="2">
    <location>
        <position position="143"/>
    </location>
</feature>
<dbReference type="Gene3D" id="2.60.120.10">
    <property type="entry name" value="Jelly Rolls"/>
    <property type="match status" value="1"/>
</dbReference>
<organism evidence="4 5">
    <name type="scientific">Microcella putealis</name>
    <dbReference type="NCBI Taxonomy" id="337005"/>
    <lineage>
        <taxon>Bacteria</taxon>
        <taxon>Bacillati</taxon>
        <taxon>Actinomycetota</taxon>
        <taxon>Actinomycetes</taxon>
        <taxon>Micrococcales</taxon>
        <taxon>Microbacteriaceae</taxon>
        <taxon>Microcella</taxon>
    </lineage>
</organism>
<name>A0A4Q7LRM5_9MICO</name>